<feature type="coiled-coil region" evidence="1">
    <location>
        <begin position="120"/>
        <end position="147"/>
    </location>
</feature>
<dbReference type="VEuPathDB" id="PiroplasmaDB:BBBOND_0003410"/>
<dbReference type="RefSeq" id="XP_012770628.1">
    <property type="nucleotide sequence ID" value="XM_012915174.1"/>
</dbReference>
<accession>A0A061BJN6</accession>
<reference evidence="2" key="2">
    <citation type="submission" date="2014-06" db="EMBL/GenBank/DDBJ databases">
        <authorList>
            <person name="Aslett M."/>
            <person name="De Silva Nishadi"/>
        </authorList>
    </citation>
    <scope>NUCLEOTIDE SEQUENCE</scope>
    <source>
        <strain evidence="2">Bond</strain>
    </source>
</reference>
<keyword evidence="1" id="KW-0175">Coiled coil</keyword>
<dbReference type="EMBL" id="LK055114">
    <property type="protein sequence ID" value="CDR71682.1"/>
    <property type="molecule type" value="Genomic_DNA"/>
</dbReference>
<dbReference type="OrthoDB" id="366938at2759"/>
<evidence type="ECO:0000256" key="1">
    <source>
        <dbReference type="SAM" id="Coils"/>
    </source>
</evidence>
<proteinExistence type="predicted"/>
<sequence>MTSLDHNNNLCLSIDWLIQVRYGNGDGGDGLKHLAEALKKLIEEAINKAEKSLEAEKSKLECPVKYKGNESTCQYYDRLIKEAKDAKNSVHPKTQIPITELEKQKQRCQNNHTYYRDGSKQKAYDEITERQKQLDDLKDKLETFTDDLGNNPNSNILTHLCDGLQTFLGYSPSSKGYDGTGIVYSDLDRLCDAVMGFLSGVLEAVKNENEVTTYYSKMDKTLEKIKDSMHKTGGLSAAVEAVSEALGEWDGELDKKTSALKKSLEYLKTEKFNNMHDSLNKLNAVYGDSLSKVPVLLDACIADAGWISGAYDAAENEYENLDPTLRDKLKDALYKIKLQVKSFEAAAANTELKDVVDLAGSELLNLKQKVDERIDERMNDVKIRLGHEFKVQIHDPLNAVKKTLTSVDTDLKKWIDRATEIAKYGIEQSKAILKEVTEQSGTKKAGADAEKWRNVEKAALQLKQKAQKLYDAASTAKKSVERLVPEALSDVLKLDRAVRTGLKTTKDKIKGALRKYIKEQLLGTIMKQVKSTEGEREEEGLQGNLKKVAKYRQELPNKRIKKGSLEKKYGNG</sequence>
<dbReference type="KEGG" id="bbig:BBBOND_0003410"/>
<protein>
    <submittedName>
        <fullName evidence="2">Uncharacterized protein</fullName>
    </submittedName>
</protein>
<dbReference type="AlphaFoldDB" id="A0A061BJN6"/>
<gene>
    <name evidence="2" type="ORF">BBBOND_0003410</name>
</gene>
<dbReference type="GeneID" id="24561903"/>
<evidence type="ECO:0000313" key="2">
    <source>
        <dbReference type="EMBL" id="CDR71682.1"/>
    </source>
</evidence>
<reference evidence="2" key="1">
    <citation type="journal article" date="2014" name="Nucleic Acids Res.">
        <title>The evolutionary dynamics of variant antigen genes in Babesia reveal a history of genomic innovation underlying host-parasite interaction.</title>
        <authorList>
            <person name="Jackson A.P."/>
            <person name="Otto T.D."/>
            <person name="Darby A."/>
            <person name="Ramaprasad A."/>
            <person name="Xia D."/>
            <person name="Echaide I.E."/>
            <person name="Farber M."/>
            <person name="Gahlot S."/>
            <person name="Gamble J."/>
            <person name="Gupta D."/>
            <person name="Gupta Y."/>
            <person name="Jackson L."/>
            <person name="Malandrin L."/>
            <person name="Malas T.B."/>
            <person name="Moussa E."/>
            <person name="Nair M."/>
            <person name="Reid AJ."/>
            <person name="Sanders M."/>
            <person name="Sharma J."/>
            <person name="Tracey A."/>
            <person name="Quail M.A."/>
            <person name="Weir W."/>
            <person name="Wastling J.M."/>
            <person name="Hall N."/>
            <person name="Willadsen P."/>
            <person name="Lingelbach K."/>
            <person name="Shiels B."/>
            <person name="Tait A."/>
            <person name="Berriman M."/>
            <person name="Allred D.R."/>
            <person name="Pain A."/>
        </authorList>
    </citation>
    <scope>NUCLEOTIDE SEQUENCE</scope>
    <source>
        <strain evidence="2">Bond</strain>
    </source>
</reference>
<feature type="coiled-coil region" evidence="1">
    <location>
        <begin position="31"/>
        <end position="59"/>
    </location>
</feature>
<name>A0A061BJN6_BABBI</name>
<organism evidence="2">
    <name type="scientific">Babesia bigemina</name>
    <dbReference type="NCBI Taxonomy" id="5866"/>
    <lineage>
        <taxon>Eukaryota</taxon>
        <taxon>Sar</taxon>
        <taxon>Alveolata</taxon>
        <taxon>Apicomplexa</taxon>
        <taxon>Aconoidasida</taxon>
        <taxon>Piroplasmida</taxon>
        <taxon>Babesiidae</taxon>
        <taxon>Babesia</taxon>
    </lineage>
</organism>